<reference evidence="10" key="1">
    <citation type="journal article" date="2011" name="J. Bacteriol.">
        <title>Genome sequences of eight morphologically diverse alphaproteobacteria.</title>
        <authorList>
            <consortium name="US DOE Joint Genome Institute"/>
            <person name="Brown P.J."/>
            <person name="Kysela D.T."/>
            <person name="Buechlein A."/>
            <person name="Hemmerich C."/>
            <person name="Brun Y.V."/>
        </authorList>
    </citation>
    <scope>NUCLEOTIDE SEQUENCE [LARGE SCALE GENOMIC DNA]</scope>
    <source>
        <strain evidence="10">ATCC 49814 / DSM 5838 / IFAM 1418</strain>
    </source>
</reference>
<gene>
    <name evidence="9" type="ordered locus">Hbal_1293</name>
</gene>
<dbReference type="GO" id="GO:0009247">
    <property type="term" value="P:glycolipid biosynthetic process"/>
    <property type="evidence" value="ECO:0007669"/>
    <property type="project" value="UniProtKB-ARBA"/>
</dbReference>
<keyword evidence="10" id="KW-1185">Reference proteome</keyword>
<keyword evidence="8" id="KW-1133">Transmembrane helix</keyword>
<keyword evidence="2" id="KW-1003">Cell membrane</keyword>
<dbReference type="Proteomes" id="UP000002745">
    <property type="component" value="Chromosome"/>
</dbReference>
<feature type="transmembrane region" description="Helical" evidence="8">
    <location>
        <begin position="31"/>
        <end position="49"/>
    </location>
</feature>
<sequence>MGDYKSENWASQSERGTRLGILISAKIYRLFGRRVSMILLSPVVFFFYLSGVQQRRASRAYLNRAYEQGLMAKKPSFLTGFLHFMAFAGSMLDKLASWTGEINNTHVAGVDDGEFDAAKNTGRGALVLTGHLGNPELIRAVATVNKRFSVTVLMHTKNAEQFNSVINQFSKHSTVRLVQVDDIDISVAMQLSSRVDEGEWIVMAADRPPPHGTAKNSTVDVDFLGGKAPFPIGPYILGAALKCPVYFLSCIRTNQQPSFSIMFRHFADPVFLPRKDRSQALQAYAQQYAELLKEALAMAPKQWFNFYDFWGDFSGQTKETSSDSSHSSAADSDSVLN</sequence>
<dbReference type="PANTHER" id="PTHR30606:SF10">
    <property type="entry name" value="PHOSPHATIDYLINOSITOL MANNOSIDE ACYLTRANSFERASE"/>
    <property type="match status" value="1"/>
</dbReference>
<evidence type="ECO:0000256" key="7">
    <source>
        <dbReference type="SAM" id="MobiDB-lite"/>
    </source>
</evidence>
<feature type="compositionally biased region" description="Low complexity" evidence="7">
    <location>
        <begin position="322"/>
        <end position="337"/>
    </location>
</feature>
<dbReference type="AlphaFoldDB" id="C6XIP0"/>
<dbReference type="KEGG" id="hba:Hbal_1293"/>
<dbReference type="OrthoDB" id="9808633at2"/>
<dbReference type="GO" id="GO:0016746">
    <property type="term" value="F:acyltransferase activity"/>
    <property type="evidence" value="ECO:0007669"/>
    <property type="project" value="UniProtKB-KW"/>
</dbReference>
<dbReference type="InterPro" id="IPR014548">
    <property type="entry name" value="Ac_Trasf"/>
</dbReference>
<feature type="region of interest" description="Disordered" evidence="7">
    <location>
        <begin position="318"/>
        <end position="337"/>
    </location>
</feature>
<name>C6XIP0_HIRBI</name>
<evidence type="ECO:0000256" key="5">
    <source>
        <dbReference type="ARBA" id="ARBA00023136"/>
    </source>
</evidence>
<organism evidence="9 10">
    <name type="scientific">Hirschia baltica (strain ATCC 49814 / DSM 5838 / IFAM 1418)</name>
    <dbReference type="NCBI Taxonomy" id="582402"/>
    <lineage>
        <taxon>Bacteria</taxon>
        <taxon>Pseudomonadati</taxon>
        <taxon>Pseudomonadota</taxon>
        <taxon>Alphaproteobacteria</taxon>
        <taxon>Hyphomonadales</taxon>
        <taxon>Hyphomonadaceae</taxon>
        <taxon>Hirschia</taxon>
    </lineage>
</organism>
<dbReference type="PIRSF" id="PIRSF028561">
    <property type="entry name" value="Ac_Trasf"/>
    <property type="match status" value="1"/>
</dbReference>
<dbReference type="GO" id="GO:0005886">
    <property type="term" value="C:plasma membrane"/>
    <property type="evidence" value="ECO:0007669"/>
    <property type="project" value="UniProtKB-SubCell"/>
</dbReference>
<dbReference type="CDD" id="cd07984">
    <property type="entry name" value="LPLAT_LABLAT-like"/>
    <property type="match status" value="1"/>
</dbReference>
<protein>
    <submittedName>
        <fullName evidence="9">Lipid A biosynthesis acyltransferase</fullName>
    </submittedName>
</protein>
<keyword evidence="8" id="KW-0812">Transmembrane</keyword>
<dbReference type="eggNOG" id="COG4261">
    <property type="taxonomic scope" value="Bacteria"/>
</dbReference>
<comment type="subcellular location">
    <subcellularLocation>
        <location evidence="1">Cell inner membrane</location>
    </subcellularLocation>
</comment>
<keyword evidence="5 8" id="KW-0472">Membrane</keyword>
<dbReference type="EMBL" id="CP001678">
    <property type="protein sequence ID" value="ACT58985.1"/>
    <property type="molecule type" value="Genomic_DNA"/>
</dbReference>
<accession>C6XIP0</accession>
<proteinExistence type="predicted"/>
<evidence type="ECO:0000313" key="10">
    <source>
        <dbReference type="Proteomes" id="UP000002745"/>
    </source>
</evidence>
<keyword evidence="6 9" id="KW-0012">Acyltransferase</keyword>
<evidence type="ECO:0000256" key="2">
    <source>
        <dbReference type="ARBA" id="ARBA00022475"/>
    </source>
</evidence>
<evidence type="ECO:0000313" key="9">
    <source>
        <dbReference type="EMBL" id="ACT58985.1"/>
    </source>
</evidence>
<evidence type="ECO:0000256" key="6">
    <source>
        <dbReference type="ARBA" id="ARBA00023315"/>
    </source>
</evidence>
<keyword evidence="4 9" id="KW-0808">Transferase</keyword>
<dbReference type="InterPro" id="IPR004960">
    <property type="entry name" value="LipA_acyltrans"/>
</dbReference>
<dbReference type="STRING" id="582402.Hbal_1293"/>
<keyword evidence="3" id="KW-0997">Cell inner membrane</keyword>
<dbReference type="PANTHER" id="PTHR30606">
    <property type="entry name" value="LIPID A BIOSYNTHESIS LAUROYL ACYLTRANSFERASE"/>
    <property type="match status" value="1"/>
</dbReference>
<evidence type="ECO:0000256" key="4">
    <source>
        <dbReference type="ARBA" id="ARBA00022679"/>
    </source>
</evidence>
<evidence type="ECO:0000256" key="3">
    <source>
        <dbReference type="ARBA" id="ARBA00022519"/>
    </source>
</evidence>
<evidence type="ECO:0000256" key="8">
    <source>
        <dbReference type="SAM" id="Phobius"/>
    </source>
</evidence>
<evidence type="ECO:0000256" key="1">
    <source>
        <dbReference type="ARBA" id="ARBA00004533"/>
    </source>
</evidence>
<dbReference type="Pfam" id="PF03279">
    <property type="entry name" value="Lip_A_acyltrans"/>
    <property type="match status" value="1"/>
</dbReference>
<dbReference type="HOGENOM" id="CLU_049421_2_1_5"/>